<feature type="domain" description="CHAT" evidence="1">
    <location>
        <begin position="339"/>
        <end position="522"/>
    </location>
</feature>
<dbReference type="InterPro" id="IPR024983">
    <property type="entry name" value="CHAT_dom"/>
</dbReference>
<reference evidence="2" key="2">
    <citation type="submission" date="2023-06" db="EMBL/GenBank/DDBJ databases">
        <authorList>
            <consortium name="Lawrence Berkeley National Laboratory"/>
            <person name="Haridas S."/>
            <person name="Hensen N."/>
            <person name="Bonometti L."/>
            <person name="Westerberg I."/>
            <person name="Brannstrom I.O."/>
            <person name="Guillou S."/>
            <person name="Cros-Aarteil S."/>
            <person name="Calhoun S."/>
            <person name="Kuo A."/>
            <person name="Mondo S."/>
            <person name="Pangilinan J."/>
            <person name="Riley R."/>
            <person name="Labutti K."/>
            <person name="Andreopoulos B."/>
            <person name="Lipzen A."/>
            <person name="Chen C."/>
            <person name="Yanf M."/>
            <person name="Daum C."/>
            <person name="Ng V."/>
            <person name="Clum A."/>
            <person name="Steindorff A."/>
            <person name="Ohm R."/>
            <person name="Martin F."/>
            <person name="Silar P."/>
            <person name="Natvig D."/>
            <person name="Lalanne C."/>
            <person name="Gautier V."/>
            <person name="Ament-Velasquez S.L."/>
            <person name="Kruys A."/>
            <person name="Hutchinson M.I."/>
            <person name="Powell A.J."/>
            <person name="Barry K."/>
            <person name="Miller A.N."/>
            <person name="Grigoriev I.V."/>
            <person name="Debuchy R."/>
            <person name="Gladieux P."/>
            <person name="Thoren M.H."/>
            <person name="Johannesson H."/>
        </authorList>
    </citation>
    <scope>NUCLEOTIDE SEQUENCE</scope>
    <source>
        <strain evidence="2">CBS 958.72</strain>
    </source>
</reference>
<proteinExistence type="predicted"/>
<protein>
    <recommendedName>
        <fullName evidence="1">CHAT domain-containing protein</fullName>
    </recommendedName>
</protein>
<dbReference type="EMBL" id="JAULSN010000004">
    <property type="protein sequence ID" value="KAK3374338.1"/>
    <property type="molecule type" value="Genomic_DNA"/>
</dbReference>
<accession>A0AAE0N8V8</accession>
<sequence length="523" mass="56608">MIQMGLSLLPSFEYGISESSPSGSTAALAVKRGMHRVLGQVQRLALFRLARELTNTGDDQLRTPVAVHLVKGGRGEEISVFPLGCRETDDIFASYYHPACVVTVTEDDMVKLRVENKAAAQDRTSLLVYVYALGSGGEIEECLKASREVVPANGSGTDRSHVASGWAVLQSGWEHLLTEWPGNLSAYLHRRYEQDESGSTDDVDRAIELAEMVLAVSESRGDGQVVTALCTLAHPLGGRALATGSTDDLDEALTDFDALLEQIRGKPNFGDFLQIPSRAQMQEAAREGPIVVLTASHYQGVDAILVEENDIRVLPLVGISTADLEECLRSDSDMDSPELLGWLWDSIVEKVLYALGLTEPMPPDELPPRVWWVLTGMVGRFPLHAAGHHSHGSTNGVMDRAVSSYTTSIRALVKAQRDALAPPSKALLISAANTPACRSLRHATDEIKEVGVLLASKDIGSIPLEDAHAGKQKVLGHLAACQIFHYAGHGLEHPSDPLRSALLLHEWKADTMTVSDVLDLNLT</sequence>
<dbReference type="Pfam" id="PF12770">
    <property type="entry name" value="CHAT"/>
    <property type="match status" value="1"/>
</dbReference>
<dbReference type="Proteomes" id="UP001287356">
    <property type="component" value="Unassembled WGS sequence"/>
</dbReference>
<gene>
    <name evidence="2" type="ORF">B0T24DRAFT_679694</name>
</gene>
<name>A0AAE0N8V8_9PEZI</name>
<dbReference type="AlphaFoldDB" id="A0AAE0N8V8"/>
<reference evidence="2" key="1">
    <citation type="journal article" date="2023" name="Mol. Phylogenet. Evol.">
        <title>Genome-scale phylogeny and comparative genomics of the fungal order Sordariales.</title>
        <authorList>
            <person name="Hensen N."/>
            <person name="Bonometti L."/>
            <person name="Westerberg I."/>
            <person name="Brannstrom I.O."/>
            <person name="Guillou S."/>
            <person name="Cros-Aarteil S."/>
            <person name="Calhoun S."/>
            <person name="Haridas S."/>
            <person name="Kuo A."/>
            <person name="Mondo S."/>
            <person name="Pangilinan J."/>
            <person name="Riley R."/>
            <person name="LaButti K."/>
            <person name="Andreopoulos B."/>
            <person name="Lipzen A."/>
            <person name="Chen C."/>
            <person name="Yan M."/>
            <person name="Daum C."/>
            <person name="Ng V."/>
            <person name="Clum A."/>
            <person name="Steindorff A."/>
            <person name="Ohm R.A."/>
            <person name="Martin F."/>
            <person name="Silar P."/>
            <person name="Natvig D.O."/>
            <person name="Lalanne C."/>
            <person name="Gautier V."/>
            <person name="Ament-Velasquez S.L."/>
            <person name="Kruys A."/>
            <person name="Hutchinson M.I."/>
            <person name="Powell A.J."/>
            <person name="Barry K."/>
            <person name="Miller A.N."/>
            <person name="Grigoriev I.V."/>
            <person name="Debuchy R."/>
            <person name="Gladieux P."/>
            <person name="Hiltunen Thoren M."/>
            <person name="Johannesson H."/>
        </authorList>
    </citation>
    <scope>NUCLEOTIDE SEQUENCE</scope>
    <source>
        <strain evidence="2">CBS 958.72</strain>
    </source>
</reference>
<comment type="caution">
    <text evidence="2">The sequence shown here is derived from an EMBL/GenBank/DDBJ whole genome shotgun (WGS) entry which is preliminary data.</text>
</comment>
<organism evidence="2 3">
    <name type="scientific">Lasiosphaeria ovina</name>
    <dbReference type="NCBI Taxonomy" id="92902"/>
    <lineage>
        <taxon>Eukaryota</taxon>
        <taxon>Fungi</taxon>
        <taxon>Dikarya</taxon>
        <taxon>Ascomycota</taxon>
        <taxon>Pezizomycotina</taxon>
        <taxon>Sordariomycetes</taxon>
        <taxon>Sordariomycetidae</taxon>
        <taxon>Sordariales</taxon>
        <taxon>Lasiosphaeriaceae</taxon>
        <taxon>Lasiosphaeria</taxon>
    </lineage>
</organism>
<keyword evidence="3" id="KW-1185">Reference proteome</keyword>
<evidence type="ECO:0000259" key="1">
    <source>
        <dbReference type="Pfam" id="PF12770"/>
    </source>
</evidence>
<evidence type="ECO:0000313" key="2">
    <source>
        <dbReference type="EMBL" id="KAK3374338.1"/>
    </source>
</evidence>
<evidence type="ECO:0000313" key="3">
    <source>
        <dbReference type="Proteomes" id="UP001287356"/>
    </source>
</evidence>